<name>A0A645B998_9ZZZZ</name>
<evidence type="ECO:0000313" key="1">
    <source>
        <dbReference type="EMBL" id="MPM62002.1"/>
    </source>
</evidence>
<accession>A0A645B998</accession>
<proteinExistence type="predicted"/>
<comment type="caution">
    <text evidence="1">The sequence shown here is derived from an EMBL/GenBank/DDBJ whole genome shotgun (WGS) entry which is preliminary data.</text>
</comment>
<dbReference type="EMBL" id="VSSQ01018638">
    <property type="protein sequence ID" value="MPM62002.1"/>
    <property type="molecule type" value="Genomic_DNA"/>
</dbReference>
<gene>
    <name evidence="1" type="ORF">SDC9_108867</name>
</gene>
<sequence length="78" mass="8930">MAALRYAAGVRKHQLRHFVVFQDADIHIEHVDIVLPRFVQVFHADTDLLNAGDDVIIFHVAFILRTIFLANPGKNRLI</sequence>
<protein>
    <submittedName>
        <fullName evidence="1">Uncharacterized protein</fullName>
    </submittedName>
</protein>
<organism evidence="1">
    <name type="scientific">bioreactor metagenome</name>
    <dbReference type="NCBI Taxonomy" id="1076179"/>
    <lineage>
        <taxon>unclassified sequences</taxon>
        <taxon>metagenomes</taxon>
        <taxon>ecological metagenomes</taxon>
    </lineage>
</organism>
<reference evidence="1" key="1">
    <citation type="submission" date="2019-08" db="EMBL/GenBank/DDBJ databases">
        <authorList>
            <person name="Kucharzyk K."/>
            <person name="Murdoch R.W."/>
            <person name="Higgins S."/>
            <person name="Loffler F."/>
        </authorList>
    </citation>
    <scope>NUCLEOTIDE SEQUENCE</scope>
</reference>
<dbReference type="AlphaFoldDB" id="A0A645B998"/>